<feature type="region of interest" description="Disordered" evidence="10">
    <location>
        <begin position="502"/>
        <end position="535"/>
    </location>
</feature>
<feature type="domain" description="HMG box" evidence="11">
    <location>
        <begin position="590"/>
        <end position="658"/>
    </location>
</feature>
<keyword evidence="4" id="KW-0805">Transcription regulation</keyword>
<evidence type="ECO:0000256" key="4">
    <source>
        <dbReference type="ARBA" id="ARBA00023015"/>
    </source>
</evidence>
<protein>
    <submittedName>
        <fullName evidence="12">Uncharacterized LOC105419230</fullName>
    </submittedName>
</protein>
<comment type="subcellular location">
    <subcellularLocation>
        <location evidence="1">Nucleus</location>
    </subcellularLocation>
</comment>
<evidence type="ECO:0000256" key="10">
    <source>
        <dbReference type="SAM" id="MobiDB-lite"/>
    </source>
</evidence>
<organism evidence="12 13">
    <name type="scientific">Takifugu rubripes</name>
    <name type="common">Japanese pufferfish</name>
    <name type="synonym">Fugu rubripes</name>
    <dbReference type="NCBI Taxonomy" id="31033"/>
    <lineage>
        <taxon>Eukaryota</taxon>
        <taxon>Metazoa</taxon>
        <taxon>Chordata</taxon>
        <taxon>Craniata</taxon>
        <taxon>Vertebrata</taxon>
        <taxon>Euteleostomi</taxon>
        <taxon>Actinopterygii</taxon>
        <taxon>Neopterygii</taxon>
        <taxon>Teleostei</taxon>
        <taxon>Neoteleostei</taxon>
        <taxon>Acanthomorphata</taxon>
        <taxon>Eupercaria</taxon>
        <taxon>Tetraodontiformes</taxon>
        <taxon>Tetradontoidea</taxon>
        <taxon>Tetraodontidae</taxon>
        <taxon>Takifugu</taxon>
    </lineage>
</organism>
<keyword evidence="5 9" id="KW-0238">DNA-binding</keyword>
<dbReference type="Pfam" id="PF00505">
    <property type="entry name" value="HMG_box"/>
    <property type="match status" value="2"/>
</dbReference>
<evidence type="ECO:0000256" key="9">
    <source>
        <dbReference type="PROSITE-ProRule" id="PRU00267"/>
    </source>
</evidence>
<evidence type="ECO:0000256" key="5">
    <source>
        <dbReference type="ARBA" id="ARBA00023125"/>
    </source>
</evidence>
<dbReference type="GeneID" id="105419230"/>
<feature type="compositionally biased region" description="Basic and acidic residues" evidence="10">
    <location>
        <begin position="436"/>
        <end position="445"/>
    </location>
</feature>
<dbReference type="OrthoDB" id="8858797at2759"/>
<evidence type="ECO:0000313" key="12">
    <source>
        <dbReference type="Ensembl" id="ENSTRUP00000055711.2"/>
    </source>
</evidence>
<evidence type="ECO:0000256" key="3">
    <source>
        <dbReference type="ARBA" id="ARBA00022687"/>
    </source>
</evidence>
<dbReference type="PROSITE" id="PS50118">
    <property type="entry name" value="HMG_BOX_2"/>
    <property type="match status" value="2"/>
</dbReference>
<keyword evidence="6" id="KW-0010">Activator</keyword>
<evidence type="ECO:0000256" key="8">
    <source>
        <dbReference type="ARBA" id="ARBA00023242"/>
    </source>
</evidence>
<evidence type="ECO:0000259" key="11">
    <source>
        <dbReference type="PROSITE" id="PS50118"/>
    </source>
</evidence>
<keyword evidence="3" id="KW-0879">Wnt signaling pathway</keyword>
<dbReference type="KEGG" id="tru:105419230"/>
<dbReference type="Proteomes" id="UP000005226">
    <property type="component" value="Chromosome 3"/>
</dbReference>
<feature type="region of interest" description="Disordered" evidence="10">
    <location>
        <begin position="354"/>
        <end position="379"/>
    </location>
</feature>
<dbReference type="SMART" id="SM00398">
    <property type="entry name" value="HMG"/>
    <property type="match status" value="2"/>
</dbReference>
<reference evidence="12" key="2">
    <citation type="submission" date="2025-08" db="UniProtKB">
        <authorList>
            <consortium name="Ensembl"/>
        </authorList>
    </citation>
    <scope>IDENTIFICATION</scope>
</reference>
<gene>
    <name evidence="12" type="primary">LOC105419230</name>
</gene>
<feature type="region of interest" description="Disordered" evidence="10">
    <location>
        <begin position="422"/>
        <end position="445"/>
    </location>
</feature>
<reference evidence="12 13" key="1">
    <citation type="journal article" date="2011" name="Genome Biol. Evol.">
        <title>Integration of the genetic map and genome assembly of fugu facilitates insights into distinct features of genome evolution in teleosts and mammals.</title>
        <authorList>
            <person name="Kai W."/>
            <person name="Kikuchi K."/>
            <person name="Tohari S."/>
            <person name="Chew A.K."/>
            <person name="Tay A."/>
            <person name="Fujiwara A."/>
            <person name="Hosoya S."/>
            <person name="Suetake H."/>
            <person name="Naruse K."/>
            <person name="Brenner S."/>
            <person name="Suzuki Y."/>
            <person name="Venkatesh B."/>
        </authorList>
    </citation>
    <scope>NUCLEOTIDE SEQUENCE [LARGE SCALE GENOMIC DNA]</scope>
</reference>
<accession>A0A3B5KDE8</accession>
<dbReference type="GO" id="GO:1990907">
    <property type="term" value="C:beta-catenin-TCF complex"/>
    <property type="evidence" value="ECO:0007669"/>
    <property type="project" value="TreeGrafter"/>
</dbReference>
<proteinExistence type="inferred from homology"/>
<evidence type="ECO:0000256" key="7">
    <source>
        <dbReference type="ARBA" id="ARBA00023163"/>
    </source>
</evidence>
<dbReference type="InterPro" id="IPR036910">
    <property type="entry name" value="HMG_box_dom_sf"/>
</dbReference>
<dbReference type="PANTHER" id="PTHR10373">
    <property type="entry name" value="TRANSCRIPTION FACTOR 7 FAMILY MEMBER"/>
    <property type="match status" value="1"/>
</dbReference>
<feature type="DNA-binding region" description="HMG box" evidence="9">
    <location>
        <begin position="272"/>
        <end position="340"/>
    </location>
</feature>
<feature type="domain" description="HMG box" evidence="11">
    <location>
        <begin position="272"/>
        <end position="340"/>
    </location>
</feature>
<evidence type="ECO:0000256" key="6">
    <source>
        <dbReference type="ARBA" id="ARBA00023159"/>
    </source>
</evidence>
<dbReference type="GO" id="GO:0000785">
    <property type="term" value="C:chromatin"/>
    <property type="evidence" value="ECO:0007669"/>
    <property type="project" value="TreeGrafter"/>
</dbReference>
<reference evidence="12" key="3">
    <citation type="submission" date="2025-09" db="UniProtKB">
        <authorList>
            <consortium name="Ensembl"/>
        </authorList>
    </citation>
    <scope>IDENTIFICATION</scope>
</reference>
<evidence type="ECO:0000313" key="13">
    <source>
        <dbReference type="Proteomes" id="UP000005226"/>
    </source>
</evidence>
<dbReference type="RefSeq" id="XP_011618971.2">
    <property type="nucleotide sequence ID" value="XM_011620669.2"/>
</dbReference>
<keyword evidence="13" id="KW-1185">Reference proteome</keyword>
<dbReference type="AlphaFoldDB" id="A0A3B5KDE8"/>
<evidence type="ECO:0000256" key="2">
    <source>
        <dbReference type="ARBA" id="ARBA00006569"/>
    </source>
</evidence>
<feature type="compositionally biased region" description="Polar residues" evidence="10">
    <location>
        <begin position="516"/>
        <end position="529"/>
    </location>
</feature>
<name>A0A3B5KDE8_TAKRU</name>
<dbReference type="GO" id="GO:0060070">
    <property type="term" value="P:canonical Wnt signaling pathway"/>
    <property type="evidence" value="ECO:0007669"/>
    <property type="project" value="TreeGrafter"/>
</dbReference>
<dbReference type="InParanoid" id="A0A3B5KDE8"/>
<dbReference type="InterPro" id="IPR024940">
    <property type="entry name" value="TCF/LEF"/>
</dbReference>
<dbReference type="PANTHER" id="PTHR10373:SF38">
    <property type="entry name" value="PROTEIN PANGOLIN, ISOFORM J"/>
    <property type="match status" value="1"/>
</dbReference>
<dbReference type="GO" id="GO:0000981">
    <property type="term" value="F:DNA-binding transcription factor activity, RNA polymerase II-specific"/>
    <property type="evidence" value="ECO:0007669"/>
    <property type="project" value="TreeGrafter"/>
</dbReference>
<feature type="DNA-binding region" description="HMG box" evidence="9">
    <location>
        <begin position="590"/>
        <end position="658"/>
    </location>
</feature>
<feature type="region of interest" description="Disordered" evidence="10">
    <location>
        <begin position="71"/>
        <end position="107"/>
    </location>
</feature>
<evidence type="ECO:0000256" key="1">
    <source>
        <dbReference type="ARBA" id="ARBA00004123"/>
    </source>
</evidence>
<keyword evidence="8 9" id="KW-0539">Nucleus</keyword>
<dbReference type="InterPro" id="IPR009071">
    <property type="entry name" value="HMG_box_dom"/>
</dbReference>
<comment type="similarity">
    <text evidence="2">Belongs to the TCF/LEF family.</text>
</comment>
<keyword evidence="7" id="KW-0804">Transcription</keyword>
<sequence>MTQVEEKNIACVHTGAPYSCIILKDVHISLLKYVGGARARHLGHEPLSPRALSQFRRGGSWRKNISVRGRLSGRGEGLSTRRCRPDTETTNPLEAPQMDTLQEPGHPPVTKIKWKHPEGSSQEETKGTVAIKTEDTEVCITEMEMRHQPRCPSPMCMSESTSHEEQEEEADFDINTDIIEVIEIKQEPQSPGLVNSHTGTSHQKQNNEASLEMLPGNQGHMVEFVGLLNGEKVYKLPTSNSTCTYDVPHLKNNQPRKRNKVQEQLEKNRPYIKKPLNAFMVFMREQRPHIDEEVKRKGNGVVNMHLAQKWKMMTKEQQAIYYQEAERQRQLHKQLFPEWSNGDNYGRKLYQEEKRRVSTKSKGTRGMDRSSEPQWTRAAHNNDTSVVKLSANQEHILNFVGLLNGEKVYKLSTGNSSSSFDFDRFNTSQPRKKNKVREQVEEKWPNTEKAKGTFGVSLEEQRPSANTAVQCSTIGKMHLTQKGKEARLKDLKAEVAEVHVTEMKTKEDSPSCPVQAHSTSLSREQNSSPPGAKMHEDQGLLLEMLKKRKMYERSSGTSVCTFDVLHVNTNQPSRKRSKVQEEVEGGQPYVKKPLNAFMVFMKEQRPYIDLELKSKGNGVVNMYLAQKWKTMTKEQQAIYYEEADRQRQLHKQLYPEWSNRQNYGTKRKTRKQRKLISNTWTEVTEVPGREVPTPQNAQVTSQLRASEAPQPLMKSEHLQPTVVQLTIPQNPACDVTCLKAAGPGFSLPQSQILPMTAEPTEGTSHLPLTAKDPQSSQPTVIQLTFPQNPGNLLVCMLPNLPSGWTPNFK</sequence>
<dbReference type="Ensembl" id="ENSTRUT00000049147.2">
    <property type="protein sequence ID" value="ENSTRUP00000055711.2"/>
    <property type="gene ID" value="ENSTRUG00000021910.2"/>
</dbReference>
<feature type="region of interest" description="Disordered" evidence="10">
    <location>
        <begin position="146"/>
        <end position="169"/>
    </location>
</feature>
<dbReference type="Gene3D" id="1.10.30.10">
    <property type="entry name" value="High mobility group box domain"/>
    <property type="match status" value="2"/>
</dbReference>
<dbReference type="GeneTree" id="ENSGT00940000155535"/>
<dbReference type="SUPFAM" id="SSF47095">
    <property type="entry name" value="HMG-box"/>
    <property type="match status" value="2"/>
</dbReference>
<dbReference type="GO" id="GO:0000978">
    <property type="term" value="F:RNA polymerase II cis-regulatory region sequence-specific DNA binding"/>
    <property type="evidence" value="ECO:0007669"/>
    <property type="project" value="TreeGrafter"/>
</dbReference>